<dbReference type="Proteomes" id="UP000076796">
    <property type="component" value="Unassembled WGS sequence"/>
</dbReference>
<feature type="transmembrane region" description="Helical" evidence="1">
    <location>
        <begin position="332"/>
        <end position="360"/>
    </location>
</feature>
<keyword evidence="1" id="KW-0812">Transmembrane</keyword>
<feature type="transmembrane region" description="Helical" evidence="1">
    <location>
        <begin position="92"/>
        <end position="109"/>
    </location>
</feature>
<dbReference type="OrthoDB" id="1645614at2"/>
<dbReference type="InterPro" id="IPR011642">
    <property type="entry name" value="Gate_dom"/>
</dbReference>
<organism evidence="3 4">
    <name type="scientific">Paenibacillus glucanolyticus</name>
    <dbReference type="NCBI Taxonomy" id="59843"/>
    <lineage>
        <taxon>Bacteria</taxon>
        <taxon>Bacillati</taxon>
        <taxon>Bacillota</taxon>
        <taxon>Bacilli</taxon>
        <taxon>Bacillales</taxon>
        <taxon>Paenibacillaceae</taxon>
        <taxon>Paenibacillus</taxon>
    </lineage>
</organism>
<reference evidence="3" key="1">
    <citation type="journal article" date="2016" name="Genome Announc.">
        <title>Draft genomes of two strains of Paenibacillus glucanolyticus with capability to degrade lignocellulose.</title>
        <authorList>
            <person name="Mathews S.L."/>
            <person name="Pawlak J."/>
            <person name="Grunden A.M."/>
        </authorList>
    </citation>
    <scope>NUCLEOTIDE SEQUENCE [LARGE SCALE GENOMIC DNA]</scope>
    <source>
        <strain evidence="3">SLM1</strain>
    </source>
</reference>
<sequence>MNKGNAVKSSNGLWNTILLGAAAFLLVLAVVSAPEPAFQATLQALKLWWNIVFPALLPFLVLVEILIAYGWAHGVGVLLDPLMRKIFKLPGTGGWVLITGMTAGFPAGAQAASGMYKQGELHASDAGKLAAISHFCNPMTILVVIGTGLLHKPEAGYLLLIVHWISGLLAAWTFGLFSKNSHTANRQIAALPLNHTHMNDLAKHPILKRASAAALDAHQRDGRGFGKLLGDSVTRSVQTLMMTGGFILFFAVIIRVLSSHLLPQLPSYFTSGLLEIHLAAQSISTSAFSTGTLQLAVLSAALAWSGISAQLQSLSLMRETGLSWRFFMMKRALHSVFAFLITIALWKPASALSAGIVPAFRTEPLEHAATEQLFNFWSGFPSFLQFQAVICLLLIAVFGLCSRFIERYRR</sequence>
<feature type="domain" description="Nucleoside transporter/FeoB GTPase Gate" evidence="2">
    <location>
        <begin position="52"/>
        <end position="121"/>
    </location>
</feature>
<keyword evidence="1" id="KW-1133">Transmembrane helix</keyword>
<feature type="transmembrane region" description="Helical" evidence="1">
    <location>
        <begin position="156"/>
        <end position="177"/>
    </location>
</feature>
<comment type="caution">
    <text evidence="3">The sequence shown here is derived from an EMBL/GenBank/DDBJ whole genome shotgun (WGS) entry which is preliminary data.</text>
</comment>
<proteinExistence type="predicted"/>
<dbReference type="GeneID" id="97554657"/>
<keyword evidence="4" id="KW-1185">Reference proteome</keyword>
<dbReference type="EMBL" id="LWMH01000002">
    <property type="protein sequence ID" value="KZS43799.1"/>
    <property type="molecule type" value="Genomic_DNA"/>
</dbReference>
<feature type="transmembrane region" description="Helical" evidence="1">
    <location>
        <begin position="129"/>
        <end position="150"/>
    </location>
</feature>
<accession>A0A163EGM3</accession>
<dbReference type="STRING" id="59843.A3958_26060"/>
<gene>
    <name evidence="3" type="ORF">AWU65_27330</name>
</gene>
<feature type="transmembrane region" description="Helical" evidence="1">
    <location>
        <begin position="51"/>
        <end position="72"/>
    </location>
</feature>
<keyword evidence="1" id="KW-0472">Membrane</keyword>
<feature type="transmembrane region" description="Helical" evidence="1">
    <location>
        <begin position="12"/>
        <end position="31"/>
    </location>
</feature>
<dbReference type="RefSeq" id="WP_036642010.1">
    <property type="nucleotide sequence ID" value="NZ_CBCSBX010000001.1"/>
</dbReference>
<evidence type="ECO:0000256" key="1">
    <source>
        <dbReference type="SAM" id="Phobius"/>
    </source>
</evidence>
<dbReference type="AlphaFoldDB" id="A0A163EGM3"/>
<evidence type="ECO:0000313" key="4">
    <source>
        <dbReference type="Proteomes" id="UP000076796"/>
    </source>
</evidence>
<dbReference type="KEGG" id="pglu:A3958_26060"/>
<evidence type="ECO:0000313" key="3">
    <source>
        <dbReference type="EMBL" id="KZS43799.1"/>
    </source>
</evidence>
<dbReference type="Pfam" id="PF07670">
    <property type="entry name" value="Gate"/>
    <property type="match status" value="1"/>
</dbReference>
<feature type="transmembrane region" description="Helical" evidence="1">
    <location>
        <begin position="380"/>
        <end position="401"/>
    </location>
</feature>
<feature type="transmembrane region" description="Helical" evidence="1">
    <location>
        <begin position="237"/>
        <end position="257"/>
    </location>
</feature>
<protein>
    <submittedName>
        <fullName evidence="3">Nucleoside recognition protein</fullName>
    </submittedName>
</protein>
<evidence type="ECO:0000259" key="2">
    <source>
        <dbReference type="Pfam" id="PF07670"/>
    </source>
</evidence>
<name>A0A163EGM3_9BACL</name>